<dbReference type="AlphaFoldDB" id="A0AAV5WGG9"/>
<sequence>AACLSTDKVCRLCTAPVHTCQSYTFSAAGNPICPSFTKGADATKDCHTFACPSPLLLQTDKAASRDGATCTLDSASGQFQWTAANLPFLSAGCAK</sequence>
<name>A0AAV5WGG9_9BILA</name>
<feature type="non-terminal residue" evidence="1">
    <location>
        <position position="1"/>
    </location>
</feature>
<organism evidence="1 2">
    <name type="scientific">Pristionchus fissidentatus</name>
    <dbReference type="NCBI Taxonomy" id="1538716"/>
    <lineage>
        <taxon>Eukaryota</taxon>
        <taxon>Metazoa</taxon>
        <taxon>Ecdysozoa</taxon>
        <taxon>Nematoda</taxon>
        <taxon>Chromadorea</taxon>
        <taxon>Rhabditida</taxon>
        <taxon>Rhabditina</taxon>
        <taxon>Diplogasteromorpha</taxon>
        <taxon>Diplogasteroidea</taxon>
        <taxon>Neodiplogasteridae</taxon>
        <taxon>Pristionchus</taxon>
    </lineage>
</organism>
<proteinExistence type="predicted"/>
<reference evidence="1" key="1">
    <citation type="submission" date="2023-10" db="EMBL/GenBank/DDBJ databases">
        <title>Genome assembly of Pristionchus species.</title>
        <authorList>
            <person name="Yoshida K."/>
            <person name="Sommer R.J."/>
        </authorList>
    </citation>
    <scope>NUCLEOTIDE SEQUENCE</scope>
    <source>
        <strain evidence="1">RS5133</strain>
    </source>
</reference>
<dbReference type="Proteomes" id="UP001432322">
    <property type="component" value="Unassembled WGS sequence"/>
</dbReference>
<gene>
    <name evidence="1" type="ORF">PFISCL1PPCAC_20877</name>
</gene>
<protein>
    <submittedName>
        <fullName evidence="1">Uncharacterized protein</fullName>
    </submittedName>
</protein>
<evidence type="ECO:0000313" key="1">
    <source>
        <dbReference type="EMBL" id="GMT29580.1"/>
    </source>
</evidence>
<accession>A0AAV5WGG9</accession>
<feature type="non-terminal residue" evidence="1">
    <location>
        <position position="95"/>
    </location>
</feature>
<dbReference type="EMBL" id="BTSY01000005">
    <property type="protein sequence ID" value="GMT29580.1"/>
    <property type="molecule type" value="Genomic_DNA"/>
</dbReference>
<comment type="caution">
    <text evidence="1">The sequence shown here is derived from an EMBL/GenBank/DDBJ whole genome shotgun (WGS) entry which is preliminary data.</text>
</comment>
<evidence type="ECO:0000313" key="2">
    <source>
        <dbReference type="Proteomes" id="UP001432322"/>
    </source>
</evidence>
<keyword evidence="2" id="KW-1185">Reference proteome</keyword>